<sequence>MFFRKIRFLLTAAAVFMLADPIHAAPGAQPDRSAAGQKVSYAISSPTVVAAASEGLRAQGPGGKDNVLIFSAPPRETPEDGAKIYQPVTEYLSGVIGKRIVYVHPNNWLTYQTDMQKGSYDLVFDGPHFNSWRIANIQHNALAKIAEEFVFAVIVRKDDPLTDIKQLAGKKICGMNPPNLGTLAVLGEFDNPSRQPVLIDTVGWARVYGGVVADKRCAAGILPITNLKKYDSGNFSRVIYKTKVLPNQAFSAGPRIPPEEQAKIAAALVSPEASAAVAKLLEAYGNDKGLTRAAKDEYAGVDAYLKDIWGYAR</sequence>
<keyword evidence="1" id="KW-0732">Signal</keyword>
<reference evidence="2 3" key="1">
    <citation type="journal article" date="2016" name="Nat. Commun.">
        <title>Thousands of microbial genomes shed light on interconnected biogeochemical processes in an aquifer system.</title>
        <authorList>
            <person name="Anantharaman K."/>
            <person name="Brown C.T."/>
            <person name="Hug L.A."/>
            <person name="Sharon I."/>
            <person name="Castelle C.J."/>
            <person name="Probst A.J."/>
            <person name="Thomas B.C."/>
            <person name="Singh A."/>
            <person name="Wilkins M.J."/>
            <person name="Karaoz U."/>
            <person name="Brodie E.L."/>
            <person name="Williams K.H."/>
            <person name="Hubbard S.S."/>
            <person name="Banfield J.F."/>
        </authorList>
    </citation>
    <scope>NUCLEOTIDE SEQUENCE [LARGE SCALE GENOMIC DNA]</scope>
</reference>
<dbReference type="Pfam" id="PF12974">
    <property type="entry name" value="Phosphonate-bd"/>
    <property type="match status" value="1"/>
</dbReference>
<dbReference type="Proteomes" id="UP000178885">
    <property type="component" value="Unassembled WGS sequence"/>
</dbReference>
<evidence type="ECO:0008006" key="4">
    <source>
        <dbReference type="Google" id="ProtNLM"/>
    </source>
</evidence>
<organism evidence="2 3">
    <name type="scientific">Candidatus Muproteobacteria bacterium RBG_16_65_34</name>
    <dbReference type="NCBI Taxonomy" id="1817760"/>
    <lineage>
        <taxon>Bacteria</taxon>
        <taxon>Pseudomonadati</taxon>
        <taxon>Pseudomonadota</taxon>
        <taxon>Candidatus Muproteobacteria</taxon>
    </lineage>
</organism>
<evidence type="ECO:0000313" key="2">
    <source>
        <dbReference type="EMBL" id="OGI47751.1"/>
    </source>
</evidence>
<evidence type="ECO:0000256" key="1">
    <source>
        <dbReference type="SAM" id="SignalP"/>
    </source>
</evidence>
<dbReference type="AlphaFoldDB" id="A0A1F6TRI5"/>
<proteinExistence type="predicted"/>
<dbReference type="STRING" id="1817760.A2151_05540"/>
<accession>A0A1F6TRI5</accession>
<comment type="caution">
    <text evidence="2">The sequence shown here is derived from an EMBL/GenBank/DDBJ whole genome shotgun (WGS) entry which is preliminary data.</text>
</comment>
<protein>
    <recommendedName>
        <fullName evidence="4">Phosphate/phosphite/phosphonate ABC transporter substrate-binding protein</fullName>
    </recommendedName>
</protein>
<feature type="chain" id="PRO_5009526804" description="Phosphate/phosphite/phosphonate ABC transporter substrate-binding protein" evidence="1">
    <location>
        <begin position="25"/>
        <end position="313"/>
    </location>
</feature>
<name>A0A1F6TRI5_9PROT</name>
<feature type="signal peptide" evidence="1">
    <location>
        <begin position="1"/>
        <end position="24"/>
    </location>
</feature>
<dbReference type="EMBL" id="MFSU01000047">
    <property type="protein sequence ID" value="OGI47751.1"/>
    <property type="molecule type" value="Genomic_DNA"/>
</dbReference>
<gene>
    <name evidence="2" type="ORF">A2151_05540</name>
</gene>
<evidence type="ECO:0000313" key="3">
    <source>
        <dbReference type="Proteomes" id="UP000178885"/>
    </source>
</evidence>
<dbReference type="SUPFAM" id="SSF53850">
    <property type="entry name" value="Periplasmic binding protein-like II"/>
    <property type="match status" value="1"/>
</dbReference>